<proteinExistence type="predicted"/>
<protein>
    <recommendedName>
        <fullName evidence="2">SAP domain-containing protein</fullName>
    </recommendedName>
</protein>
<dbReference type="PROSITE" id="PS50800">
    <property type="entry name" value="SAP"/>
    <property type="match status" value="1"/>
</dbReference>
<dbReference type="SMART" id="SM00449">
    <property type="entry name" value="SPRY"/>
    <property type="match status" value="1"/>
</dbReference>
<reference evidence="3" key="1">
    <citation type="journal article" date="2020" name="J Insects Food Feed">
        <title>The yellow mealworm (Tenebrio molitor) genome: a resource for the emerging insects as food and feed industry.</title>
        <authorList>
            <person name="Eriksson T."/>
            <person name="Andere A."/>
            <person name="Kelstrup H."/>
            <person name="Emery V."/>
            <person name="Picard C."/>
        </authorList>
    </citation>
    <scope>NUCLEOTIDE SEQUENCE</scope>
    <source>
        <strain evidence="3">Stoneville</strain>
        <tissue evidence="3">Whole head</tissue>
    </source>
</reference>
<feature type="compositionally biased region" description="Acidic residues" evidence="1">
    <location>
        <begin position="190"/>
        <end position="199"/>
    </location>
</feature>
<dbReference type="SUPFAM" id="SSF68906">
    <property type="entry name" value="SAP domain"/>
    <property type="match status" value="1"/>
</dbReference>
<dbReference type="InterPro" id="IPR043136">
    <property type="entry name" value="B30.2/SPRY_sf"/>
</dbReference>
<feature type="compositionally biased region" description="Acidic residues" evidence="1">
    <location>
        <begin position="139"/>
        <end position="148"/>
    </location>
</feature>
<evidence type="ECO:0000313" key="3">
    <source>
        <dbReference type="EMBL" id="KAH0814882.1"/>
    </source>
</evidence>
<comment type="caution">
    <text evidence="3">The sequence shown here is derived from an EMBL/GenBank/DDBJ whole genome shotgun (WGS) entry which is preliminary data.</text>
</comment>
<feature type="compositionally biased region" description="Basic and acidic residues" evidence="1">
    <location>
        <begin position="330"/>
        <end position="357"/>
    </location>
</feature>
<feature type="region of interest" description="Disordered" evidence="1">
    <location>
        <begin position="41"/>
        <end position="253"/>
    </location>
</feature>
<dbReference type="PANTHER" id="PTHR12381:SF56">
    <property type="entry name" value="B30.2_SPRY DOMAIN-CONTAINING PROTEIN-RELATED"/>
    <property type="match status" value="1"/>
</dbReference>
<reference evidence="3" key="2">
    <citation type="submission" date="2021-08" db="EMBL/GenBank/DDBJ databases">
        <authorList>
            <person name="Eriksson T."/>
        </authorList>
    </citation>
    <scope>NUCLEOTIDE SEQUENCE</scope>
    <source>
        <strain evidence="3">Stoneville</strain>
        <tissue evidence="3">Whole head</tissue>
    </source>
</reference>
<dbReference type="Pfam" id="PF13671">
    <property type="entry name" value="AAA_33"/>
    <property type="match status" value="1"/>
</dbReference>
<accession>A0A8J6LBV9</accession>
<feature type="domain" description="SAP" evidence="2">
    <location>
        <begin position="3"/>
        <end position="37"/>
    </location>
</feature>
<dbReference type="EMBL" id="JABDTM020023819">
    <property type="protein sequence ID" value="KAH0814882.1"/>
    <property type="molecule type" value="Genomic_DNA"/>
</dbReference>
<dbReference type="InterPro" id="IPR036361">
    <property type="entry name" value="SAP_dom_sf"/>
</dbReference>
<dbReference type="SUPFAM" id="SSF49899">
    <property type="entry name" value="Concanavalin A-like lectins/glucanases"/>
    <property type="match status" value="1"/>
</dbReference>
<feature type="compositionally biased region" description="Basic and acidic residues" evidence="1">
    <location>
        <begin position="208"/>
        <end position="220"/>
    </location>
</feature>
<feature type="compositionally biased region" description="Basic and acidic residues" evidence="1">
    <location>
        <begin position="120"/>
        <end position="137"/>
    </location>
</feature>
<name>A0A8J6LBV9_TENMO</name>
<dbReference type="GO" id="GO:0000380">
    <property type="term" value="P:alternative mRNA splicing, via spliceosome"/>
    <property type="evidence" value="ECO:0007669"/>
    <property type="project" value="TreeGrafter"/>
</dbReference>
<dbReference type="GO" id="GO:0005634">
    <property type="term" value="C:nucleus"/>
    <property type="evidence" value="ECO:0007669"/>
    <property type="project" value="TreeGrafter"/>
</dbReference>
<organism evidence="3 4">
    <name type="scientific">Tenebrio molitor</name>
    <name type="common">Yellow mealworm beetle</name>
    <dbReference type="NCBI Taxonomy" id="7067"/>
    <lineage>
        <taxon>Eukaryota</taxon>
        <taxon>Metazoa</taxon>
        <taxon>Ecdysozoa</taxon>
        <taxon>Arthropoda</taxon>
        <taxon>Hexapoda</taxon>
        <taxon>Insecta</taxon>
        <taxon>Pterygota</taxon>
        <taxon>Neoptera</taxon>
        <taxon>Endopterygota</taxon>
        <taxon>Coleoptera</taxon>
        <taxon>Polyphaga</taxon>
        <taxon>Cucujiformia</taxon>
        <taxon>Tenebrionidae</taxon>
        <taxon>Tenebrio</taxon>
    </lineage>
</organism>
<dbReference type="Pfam" id="PF02037">
    <property type="entry name" value="SAP"/>
    <property type="match status" value="1"/>
</dbReference>
<dbReference type="SMART" id="SM00513">
    <property type="entry name" value="SAP"/>
    <property type="match status" value="1"/>
</dbReference>
<feature type="compositionally biased region" description="Basic and acidic residues" evidence="1">
    <location>
        <begin position="149"/>
        <end position="180"/>
    </location>
</feature>
<feature type="compositionally biased region" description="Polar residues" evidence="1">
    <location>
        <begin position="60"/>
        <end position="70"/>
    </location>
</feature>
<dbReference type="Gene3D" id="2.60.120.920">
    <property type="match status" value="2"/>
</dbReference>
<dbReference type="GO" id="GO:0003723">
    <property type="term" value="F:RNA binding"/>
    <property type="evidence" value="ECO:0007669"/>
    <property type="project" value="TreeGrafter"/>
</dbReference>
<feature type="compositionally biased region" description="Basic and acidic residues" evidence="1">
    <location>
        <begin position="375"/>
        <end position="456"/>
    </location>
</feature>
<evidence type="ECO:0000313" key="4">
    <source>
        <dbReference type="Proteomes" id="UP000719412"/>
    </source>
</evidence>
<feature type="region of interest" description="Disordered" evidence="1">
    <location>
        <begin position="330"/>
        <end position="472"/>
    </location>
</feature>
<dbReference type="InterPro" id="IPR027417">
    <property type="entry name" value="P-loop_NTPase"/>
</dbReference>
<dbReference type="AlphaFoldDB" id="A0A8J6LBV9"/>
<gene>
    <name evidence="3" type="ORF">GEV33_007909</name>
</gene>
<dbReference type="Gene3D" id="3.40.50.300">
    <property type="entry name" value="P-loop containing nucleotide triphosphate hydrolases"/>
    <property type="match status" value="1"/>
</dbReference>
<dbReference type="Proteomes" id="UP000719412">
    <property type="component" value="Unassembled WGS sequence"/>
</dbReference>
<dbReference type="InterPro" id="IPR013320">
    <property type="entry name" value="ConA-like_dom_sf"/>
</dbReference>
<dbReference type="InterPro" id="IPR003877">
    <property type="entry name" value="SPRY_dom"/>
</dbReference>
<dbReference type="Gene3D" id="1.10.720.30">
    <property type="entry name" value="SAP domain"/>
    <property type="match status" value="1"/>
</dbReference>
<dbReference type="PANTHER" id="PTHR12381">
    <property type="entry name" value="HETEROGENEOUS NUCLEAR RIBONUCLEOPROTEIN U FAMILY MEMBER"/>
    <property type="match status" value="1"/>
</dbReference>
<feature type="compositionally biased region" description="Basic and acidic residues" evidence="1">
    <location>
        <begin position="241"/>
        <end position="253"/>
    </location>
</feature>
<dbReference type="InterPro" id="IPR003034">
    <property type="entry name" value="SAP_dom"/>
</dbReference>
<sequence>MDPAKLKVVELRAELSKRGLDSKGNKPALVKRLKEALEEELKQDLPDTSIGDTSTEELDNSQATEQSITEEANVPDKEHEKTDPQCAASQQEHNTDAEVTETADNTGEKMEIEEAPPLEAVRKEPEPEPEPEQKSDAQPEPESELEETQELKIVDQSEEKEMNSNMEENKENGEQDEPKSRKSRWGTEVDSLEATEEEIQSSQAESVDVPKVDKDAEPKGEKRRRSSPSPDRSQRRRSKSPIKEDEPPIDNDKVQLSWYDSDLHLQLDKESFLSAKPYHEGAFGYAWAGVRATHGVSAGKVCFEVKITEELKWEDLSKYYDKHRRDQYKSFSKHKTDDDKKKSEEELKNKGDDHKNENIPPENGENSENAPEDVPEVKKTAENEAVDECKREHVETPKIEESEKEMMETDEPEKQVEADENKSQTEPDENKSQTEPDESKKQIGEDEIGKQTEINEAKMQTENQEELTNKELGEPIPTHLFRVGWSLLDTGLQLGEDKYSYGYESSGRFVINKQFQNYGIQFGVGDVVASFLNITESGISISYSVNGVSQSEAVSIPLTDVPENFALFPHVLSRNCAFQLNLGSQEESWFAKPEEFNDYEFLDKVESKIAGPARPENRNDCEVILMCGLPAAGKTHWVREYVQSNPDKKYTLLGNTHLLEKMTSGEQAADKTGQLRPIEETIDKMQFDVVDLLILSVGRVEDDTDVIPVRAAFSKL</sequence>
<feature type="compositionally biased region" description="Basic and acidic residues" evidence="1">
    <location>
        <begin position="74"/>
        <end position="83"/>
    </location>
</feature>
<evidence type="ECO:0000256" key="1">
    <source>
        <dbReference type="SAM" id="MobiDB-lite"/>
    </source>
</evidence>
<evidence type="ECO:0000259" key="2">
    <source>
        <dbReference type="PROSITE" id="PS50800"/>
    </source>
</evidence>
<keyword evidence="4" id="KW-1185">Reference proteome</keyword>